<evidence type="ECO:0000313" key="11">
    <source>
        <dbReference type="Proteomes" id="UP001338582"/>
    </source>
</evidence>
<dbReference type="CDD" id="cd00067">
    <property type="entry name" value="GAL4"/>
    <property type="match status" value="1"/>
</dbReference>
<dbReference type="RefSeq" id="XP_062876708.1">
    <property type="nucleotide sequence ID" value="XM_063020638.1"/>
</dbReference>
<comment type="subcellular location">
    <subcellularLocation>
        <location evidence="1">Nucleus</location>
    </subcellularLocation>
</comment>
<dbReference type="Gene3D" id="4.10.240.10">
    <property type="entry name" value="Zn(2)-C6 fungal-type DNA-binding domain"/>
    <property type="match status" value="1"/>
</dbReference>
<dbReference type="Pfam" id="PF00172">
    <property type="entry name" value="Zn_clus"/>
    <property type="match status" value="1"/>
</dbReference>
<dbReference type="GO" id="GO:0008270">
    <property type="term" value="F:zinc ion binding"/>
    <property type="evidence" value="ECO:0007669"/>
    <property type="project" value="InterPro"/>
</dbReference>
<evidence type="ECO:0000256" key="8">
    <source>
        <dbReference type="SAM" id="MobiDB-lite"/>
    </source>
</evidence>
<evidence type="ECO:0000256" key="1">
    <source>
        <dbReference type="ARBA" id="ARBA00004123"/>
    </source>
</evidence>
<dbReference type="SMART" id="SM00906">
    <property type="entry name" value="Fungal_trans"/>
    <property type="match status" value="1"/>
</dbReference>
<keyword evidence="6" id="KW-0804">Transcription</keyword>
<evidence type="ECO:0000256" key="4">
    <source>
        <dbReference type="ARBA" id="ARBA00023015"/>
    </source>
</evidence>
<keyword evidence="7" id="KW-0539">Nucleus</keyword>
<evidence type="ECO:0000259" key="9">
    <source>
        <dbReference type="PROSITE" id="PS50048"/>
    </source>
</evidence>
<proteinExistence type="predicted"/>
<keyword evidence="4" id="KW-0805">Transcription regulation</keyword>
<dbReference type="InterPro" id="IPR001138">
    <property type="entry name" value="Zn2Cys6_DnaBD"/>
</dbReference>
<dbReference type="GO" id="GO:0003677">
    <property type="term" value="F:DNA binding"/>
    <property type="evidence" value="ECO:0007669"/>
    <property type="project" value="UniProtKB-KW"/>
</dbReference>
<feature type="domain" description="Zn(2)-C6 fungal-type" evidence="9">
    <location>
        <begin position="26"/>
        <end position="55"/>
    </location>
</feature>
<dbReference type="InterPro" id="IPR051615">
    <property type="entry name" value="Transcr_Regulatory_Elem"/>
</dbReference>
<feature type="compositionally biased region" description="Basic and acidic residues" evidence="8">
    <location>
        <begin position="621"/>
        <end position="632"/>
    </location>
</feature>
<protein>
    <recommendedName>
        <fullName evidence="9">Zn(2)-C6 fungal-type domain-containing protein</fullName>
    </recommendedName>
</protein>
<evidence type="ECO:0000256" key="2">
    <source>
        <dbReference type="ARBA" id="ARBA00022723"/>
    </source>
</evidence>
<accession>A0AAX4H6Y7</accession>
<name>A0AAX4H6Y7_9ASCO</name>
<dbReference type="GO" id="GO:0006351">
    <property type="term" value="P:DNA-templated transcription"/>
    <property type="evidence" value="ECO:0007669"/>
    <property type="project" value="InterPro"/>
</dbReference>
<dbReference type="SUPFAM" id="SSF57701">
    <property type="entry name" value="Zn2/Cys6 DNA-binding domain"/>
    <property type="match status" value="1"/>
</dbReference>
<dbReference type="Proteomes" id="UP001338582">
    <property type="component" value="Chromosome 2"/>
</dbReference>
<dbReference type="CDD" id="cd12148">
    <property type="entry name" value="fungal_TF_MHR"/>
    <property type="match status" value="1"/>
</dbReference>
<evidence type="ECO:0000256" key="6">
    <source>
        <dbReference type="ARBA" id="ARBA00023163"/>
    </source>
</evidence>
<dbReference type="KEGG" id="asau:88172660"/>
<dbReference type="PANTHER" id="PTHR31313">
    <property type="entry name" value="TY1 ENHANCER ACTIVATOR"/>
    <property type="match status" value="1"/>
</dbReference>
<dbReference type="PROSITE" id="PS50048">
    <property type="entry name" value="ZN2_CY6_FUNGAL_2"/>
    <property type="match status" value="1"/>
</dbReference>
<feature type="region of interest" description="Disordered" evidence="8">
    <location>
        <begin position="588"/>
        <end position="649"/>
    </location>
</feature>
<dbReference type="InterPro" id="IPR007219">
    <property type="entry name" value="XnlR_reg_dom"/>
</dbReference>
<evidence type="ECO:0000256" key="3">
    <source>
        <dbReference type="ARBA" id="ARBA00022833"/>
    </source>
</evidence>
<keyword evidence="2" id="KW-0479">Metal-binding</keyword>
<keyword evidence="5" id="KW-0238">DNA-binding</keyword>
<dbReference type="InterPro" id="IPR036864">
    <property type="entry name" value="Zn2-C6_fun-type_DNA-bd_sf"/>
</dbReference>
<feature type="compositionally biased region" description="Low complexity" evidence="8">
    <location>
        <begin position="591"/>
        <end position="608"/>
    </location>
</feature>
<dbReference type="GO" id="GO:0005634">
    <property type="term" value="C:nucleus"/>
    <property type="evidence" value="ECO:0007669"/>
    <property type="project" value="UniProtKB-SubCell"/>
</dbReference>
<organism evidence="10 11">
    <name type="scientific">Australozyma saopauloensis</name>
    <dbReference type="NCBI Taxonomy" id="291208"/>
    <lineage>
        <taxon>Eukaryota</taxon>
        <taxon>Fungi</taxon>
        <taxon>Dikarya</taxon>
        <taxon>Ascomycota</taxon>
        <taxon>Saccharomycotina</taxon>
        <taxon>Pichiomycetes</taxon>
        <taxon>Metschnikowiaceae</taxon>
        <taxon>Australozyma</taxon>
    </lineage>
</organism>
<dbReference type="SMART" id="SM00066">
    <property type="entry name" value="GAL4"/>
    <property type="match status" value="1"/>
</dbReference>
<evidence type="ECO:0000256" key="5">
    <source>
        <dbReference type="ARBA" id="ARBA00023125"/>
    </source>
</evidence>
<keyword evidence="11" id="KW-1185">Reference proteome</keyword>
<dbReference type="PANTHER" id="PTHR31313:SF81">
    <property type="entry name" value="TY1 ENHANCER ACTIVATOR"/>
    <property type="match status" value="1"/>
</dbReference>
<dbReference type="AlphaFoldDB" id="A0AAX4H6Y7"/>
<dbReference type="EMBL" id="CP138895">
    <property type="protein sequence ID" value="WPK24325.1"/>
    <property type="molecule type" value="Genomic_DNA"/>
</dbReference>
<dbReference type="GeneID" id="88172660"/>
<evidence type="ECO:0000256" key="7">
    <source>
        <dbReference type="ARBA" id="ARBA00023242"/>
    </source>
</evidence>
<dbReference type="PROSITE" id="PS00463">
    <property type="entry name" value="ZN2_CY6_FUNGAL_1"/>
    <property type="match status" value="1"/>
</dbReference>
<dbReference type="GO" id="GO:0000981">
    <property type="term" value="F:DNA-binding transcription factor activity, RNA polymerase II-specific"/>
    <property type="evidence" value="ECO:0007669"/>
    <property type="project" value="InterPro"/>
</dbReference>
<reference evidence="10 11" key="1">
    <citation type="submission" date="2023-10" db="EMBL/GenBank/DDBJ databases">
        <title>Draft Genome Sequence of Candida saopaulonensis from a very Premature Infant with Sepsis.</title>
        <authorList>
            <person name="Ning Y."/>
            <person name="Dai R."/>
            <person name="Xiao M."/>
            <person name="Xu Y."/>
            <person name="Yan Q."/>
            <person name="Zhang L."/>
        </authorList>
    </citation>
    <scope>NUCLEOTIDE SEQUENCE [LARGE SCALE GENOMIC DNA]</scope>
    <source>
        <strain evidence="10 11">19XY460</strain>
    </source>
</reference>
<gene>
    <name evidence="10" type="ORF">PUMCH_001595</name>
</gene>
<keyword evidence="3" id="KW-0862">Zinc</keyword>
<sequence>MSALSLPPTTNASAKKDDAKDKKKVSCVHCRRIKRKCGGGQPCKNCVKKNVPCEYSQMDRRTQRYSIGYIKSLETNNEVYESTLSNLVLLRNDPDELIAKLEALTTSFPPSERLGDIASDLDEEIRPPNSDDEGTVSPLPAEPYQYFGPGSIYHYSQFLRPDKEPIINTRNSPENRTSAVTLQDDWDYVAGLVHGYFEQQTPDLFKYLFDRDLILAALDAHDLSGPYLDELLIYAICCNCEALTYAQADAYCSLVLDLMFTNTAKSCVAVSQCYTMLAVHTLSKGQMLKGWLLAGLGIRAGLEVGFDIEKDADLPLATNRCFMATVLIDTYICMSLGRKPTILPNFLPVLRLPSENDTDYYTLKYCVELVQMTSPMLQATYKPVLYDEDPRVNYLLKFNRSKAFNVKLLKWKLSLEPCCTWQYSLMKASTDLVNENHTLKYFYYYLLLFLNKPFLHVPKQHLTVYIFEEIAKEMLLIVVQKLQKLGEAGFEIPDAGDVAHISNMSLYSEHDMYNGANMDLCVLTLLCHVLVTLITTQPEEYLYLERHFKIFARYLQLKCPRKYKANNNPISRLHGILASFKKEMKRDALSKLENSSSSSQLHSSPATSEEYSHKQGGSPGRDTDGQKQRSDNNRAPMLTKTHKATAPPEIQEMQFVNTEPTNDPQQGQPSVGTNRLASGYMANQSNQYDPLSLHQQINMFNMYQDQFSGQINSNLGQPAAQAAAQTALATGVLNVQGNGQQGLPVQMGQMGALPQMNHLMNQQLNQMNQVPQHFNPHMNGIGQTGVNQEWNPASHFAMGPTGAQLNAADSDQFGIDYRMPAAIDGTNFTYGHSVLDTPYHKMVGTMFSNGGDEFMLEKERVNWDGLFTT</sequence>
<evidence type="ECO:0000313" key="10">
    <source>
        <dbReference type="EMBL" id="WPK24325.1"/>
    </source>
</evidence>